<gene>
    <name evidence="2" type="ORF">ACFO3O_21390</name>
</gene>
<evidence type="ECO:0000313" key="3">
    <source>
        <dbReference type="Proteomes" id="UP001596043"/>
    </source>
</evidence>
<protein>
    <submittedName>
        <fullName evidence="2">DUF6443 domain-containing protein</fullName>
    </submittedName>
</protein>
<dbReference type="InterPro" id="IPR050708">
    <property type="entry name" value="T6SS_VgrG/RHS"/>
</dbReference>
<dbReference type="Proteomes" id="UP001596043">
    <property type="component" value="Unassembled WGS sequence"/>
</dbReference>
<keyword evidence="3" id="KW-1185">Reference proteome</keyword>
<dbReference type="NCBIfam" id="TIGR03696">
    <property type="entry name" value="Rhs_assc_core"/>
    <property type="match status" value="1"/>
</dbReference>
<evidence type="ECO:0000259" key="1">
    <source>
        <dbReference type="Pfam" id="PF20041"/>
    </source>
</evidence>
<reference evidence="3" key="1">
    <citation type="journal article" date="2019" name="Int. J. Syst. Evol. Microbiol.">
        <title>The Global Catalogue of Microorganisms (GCM) 10K type strain sequencing project: providing services to taxonomists for standard genome sequencing and annotation.</title>
        <authorList>
            <consortium name="The Broad Institute Genomics Platform"/>
            <consortium name="The Broad Institute Genome Sequencing Center for Infectious Disease"/>
            <person name="Wu L."/>
            <person name="Ma J."/>
        </authorList>
    </citation>
    <scope>NUCLEOTIDE SEQUENCE [LARGE SCALE GENOMIC DNA]</scope>
    <source>
        <strain evidence="3">YJ-61-S</strain>
    </source>
</reference>
<dbReference type="RefSeq" id="WP_379982704.1">
    <property type="nucleotide sequence ID" value="NZ_JBHSFV010000020.1"/>
</dbReference>
<sequence>MKKYIITIALLLPMFVIGQSQDKNYVKTTSYQQAVDEGQEDNLDPSQKIEAISYVDGLGRPIQSIAIGAGGQGQNIISYTEYDEVGRTPKQYLPFATASGVPNPLDFVDPLTLKADIHTFYNTPKYEDTQNPYSEMVYEASPLNRVLKQGAPGNSWAVGQDDTDHTIKFDYTSNQADEVRFFDITYAGGNTIDPSLSVSGYYPINQLYKNITKDENWTPTSGNNHTTEEFTNKSGQVLLKRTYNNGQAHDTYYIYDDYGNLSFVLSPEASDQIIDANDNLVTNYQDILDKLGYQYKYDYRNRLIEKKIPAKGWEYIVYNKLDQPVLTQDARLRENNQWLLTKYDALGRVAYTGIAVSSESRQWQQNTANNLPAYSGNVYEQRSANTQNIAGTLVNYSNQSFPVTNITEVLTVNYYDSYVDHSGITLPSSVYNQNITSATQGLPTVSKVRVLGTGDWITSVTGYDEKARPIFGATINNYLSTEDTSESLLDFTGKVLESRTTHQKSGHQEVVTKDYFTYDHQNRLITHMQQIDNEPVQLIASNSYDELGQLESKRVGGQLFESGYTDLVNVTVSNDGHLITKADPSDSYNAGLATIGKLEDNGGISFTIETIGSELRVGLNNINTDPSAGGMNYYYLFTTSSNANGYLYRVYTRAIAGGGSTLIYSGRYLSDTNNFNIEIEQGIAYFKQNGITKVSTPLEDSEIPLIGDISLKTPNSQISNLNLYATTIDKSLQKVDYQYNVRGWLTDINDVNDNSTERDLFNFHINYDTKEGMTSTGSITPLYNGNISQTMWSTANTDSQIRAYGYAYDDLNRINGGFSRKGTNYNTVDSYTLFNINYDRNGNIETLKRNGYIPTSPGYQLMDDLSYTYNGNQLLNVTEGSTSSIKKQGFYDGNTSATLNDYEYDVNGNMIKDRNKGITDNIEYNHLNLPETVRINTVDAQGDTQQGTISYIYDATGIKLAKIMNDEVQNSTITTYYAGGYIYENNNNNVESLKMFPHPEGYVEPVYGTSKSIGKFSTQTQTASFSNYQYAFNYTDHLGNVRLTYADSDGDGAIEIGTEIISEKHYYPFGLQQKGYNDVITSNSNSVANRFGYNGKEFDPSLGLNTYDFGARNYSPDLGRWMNIDPLADSYPTTSPYTYALNNPISFVDFDGRSPDPILSKVVQAAIHNTAASRALQIINGAHYKVFRKSAFDSNPVLASIPIKDKYLFKSGVWNSMLGRNELNFTADFSAFGRDFDADGYFSKKRRGSQFVITGLEVVTGSTTGSRYTSDIHGQGGYSVDLTNGSSTIIRLSLPDEQTHVAFENLLNDATEAFLQDLIDNNGQIKDLLELSELNEKVYDAYSAFGSDNPYDENSKEGKEYLKLRDQYSRKLNDYKKNYEDSFWQNIHQQTIDRFENSPK</sequence>
<comment type="caution">
    <text evidence="2">The sequence shown here is derived from an EMBL/GenBank/DDBJ whole genome shotgun (WGS) entry which is preliminary data.</text>
</comment>
<accession>A0ABV9I2R6</accession>
<dbReference type="PANTHER" id="PTHR32305:SF15">
    <property type="entry name" value="PROTEIN RHSA-RELATED"/>
    <property type="match status" value="1"/>
</dbReference>
<evidence type="ECO:0000313" key="2">
    <source>
        <dbReference type="EMBL" id="MFC4636474.1"/>
    </source>
</evidence>
<feature type="domain" description="DUF6443" evidence="1">
    <location>
        <begin position="27"/>
        <end position="168"/>
    </location>
</feature>
<proteinExistence type="predicted"/>
<name>A0ABV9I2R6_9FLAO</name>
<dbReference type="Gene3D" id="2.180.10.10">
    <property type="entry name" value="RHS repeat-associated core"/>
    <property type="match status" value="2"/>
</dbReference>
<dbReference type="EMBL" id="JBHSFV010000020">
    <property type="protein sequence ID" value="MFC4636474.1"/>
    <property type="molecule type" value="Genomic_DNA"/>
</dbReference>
<dbReference type="InterPro" id="IPR022385">
    <property type="entry name" value="Rhs_assc_core"/>
</dbReference>
<dbReference type="PANTHER" id="PTHR32305">
    <property type="match status" value="1"/>
</dbReference>
<organism evidence="2 3">
    <name type="scientific">Dokdonia ponticola</name>
    <dbReference type="NCBI Taxonomy" id="2041041"/>
    <lineage>
        <taxon>Bacteria</taxon>
        <taxon>Pseudomonadati</taxon>
        <taxon>Bacteroidota</taxon>
        <taxon>Flavobacteriia</taxon>
        <taxon>Flavobacteriales</taxon>
        <taxon>Flavobacteriaceae</taxon>
        <taxon>Dokdonia</taxon>
    </lineage>
</organism>
<dbReference type="InterPro" id="IPR045619">
    <property type="entry name" value="DUF6443"/>
</dbReference>
<dbReference type="Pfam" id="PF20041">
    <property type="entry name" value="DUF6443"/>
    <property type="match status" value="1"/>
</dbReference>